<evidence type="ECO:0000313" key="10">
    <source>
        <dbReference type="Proteomes" id="UP000315283"/>
    </source>
</evidence>
<evidence type="ECO:0000256" key="6">
    <source>
        <dbReference type="ARBA" id="ARBA00022989"/>
    </source>
</evidence>
<dbReference type="GO" id="GO:0055085">
    <property type="term" value="P:transmembrane transport"/>
    <property type="evidence" value="ECO:0007669"/>
    <property type="project" value="TreeGrafter"/>
</dbReference>
<evidence type="ECO:0000256" key="2">
    <source>
        <dbReference type="ARBA" id="ARBA00009773"/>
    </source>
</evidence>
<evidence type="ECO:0000256" key="1">
    <source>
        <dbReference type="ARBA" id="ARBA00004651"/>
    </source>
</evidence>
<keyword evidence="4" id="KW-1003">Cell membrane</keyword>
<feature type="transmembrane region" description="Helical" evidence="8">
    <location>
        <begin position="278"/>
        <end position="301"/>
    </location>
</feature>
<evidence type="ECO:0000256" key="3">
    <source>
        <dbReference type="ARBA" id="ARBA00022448"/>
    </source>
</evidence>
<proteinExistence type="inferred from homology"/>
<evidence type="ECO:0000256" key="5">
    <source>
        <dbReference type="ARBA" id="ARBA00022692"/>
    </source>
</evidence>
<reference evidence="9 10" key="1">
    <citation type="submission" date="2019-02" db="EMBL/GenBank/DDBJ databases">
        <title>Prokaryotic population dynamics and viral predation in marine succession experiment using metagenomics: the confinement effect.</title>
        <authorList>
            <person name="Haro-Moreno J.M."/>
            <person name="Rodriguez-Valera F."/>
            <person name="Lopez-Perez M."/>
        </authorList>
    </citation>
    <scope>NUCLEOTIDE SEQUENCE [LARGE SCALE GENOMIC DNA]</scope>
    <source>
        <strain evidence="9">MED-G164</strain>
    </source>
</reference>
<sequence>MIKHLNNFFKRIFNNEETVIFSLIILFSLIIFSFFIEVLTPFIISIIVAYLLVGLQKKIESYNISESLAMILSFSIFIIIGAAMFTWLIPLIYVQLQSFVLDIPRLFNDFLNFVSSMPAAFPDLVDSDQISVFFQAVSSELTSITQNLVNSSIAGIQSTITVLLYIMLFPILVYFFLFDRKNIIEGCLKIIPGDRAMLTQVWSEMDVQLSNYVRGKVFEIVIVGIAAALLFASFGLNYGALLAVLVGLSVLIPFVGAFSVTIPIVIIGLLQFGLGTQFYLLIGLYLLLQFIDGNLLVPLIFSEAVKLHPIVIILAVFIFGSMFGFWGVFFSIPLATFIKAVWNSWPGMSSSSVSNDQ</sequence>
<feature type="transmembrane region" description="Helical" evidence="8">
    <location>
        <begin position="217"/>
        <end position="236"/>
    </location>
</feature>
<feature type="transmembrane region" description="Helical" evidence="8">
    <location>
        <begin position="156"/>
        <end position="177"/>
    </location>
</feature>
<dbReference type="PANTHER" id="PTHR21716">
    <property type="entry name" value="TRANSMEMBRANE PROTEIN"/>
    <property type="match status" value="1"/>
</dbReference>
<gene>
    <name evidence="9" type="ORF">EVA97_01240</name>
</gene>
<keyword evidence="3" id="KW-0813">Transport</keyword>
<dbReference type="AlphaFoldDB" id="A0A520N673"/>
<dbReference type="InterPro" id="IPR002549">
    <property type="entry name" value="AI-2E-like"/>
</dbReference>
<protein>
    <submittedName>
        <fullName evidence="9">AI-2E family transporter</fullName>
    </submittedName>
</protein>
<dbReference type="PANTHER" id="PTHR21716:SF53">
    <property type="entry name" value="PERMEASE PERM-RELATED"/>
    <property type="match status" value="1"/>
</dbReference>
<name>A0A520N673_9GAMM</name>
<keyword evidence="5 8" id="KW-0812">Transmembrane</keyword>
<dbReference type="GO" id="GO:0005886">
    <property type="term" value="C:plasma membrane"/>
    <property type="evidence" value="ECO:0007669"/>
    <property type="project" value="UniProtKB-SubCell"/>
</dbReference>
<comment type="caution">
    <text evidence="9">The sequence shown here is derived from an EMBL/GenBank/DDBJ whole genome shotgun (WGS) entry which is preliminary data.</text>
</comment>
<comment type="similarity">
    <text evidence="2">Belongs to the autoinducer-2 exporter (AI-2E) (TC 2.A.86) family.</text>
</comment>
<feature type="transmembrane region" description="Helical" evidence="8">
    <location>
        <begin position="20"/>
        <end position="53"/>
    </location>
</feature>
<evidence type="ECO:0000256" key="7">
    <source>
        <dbReference type="ARBA" id="ARBA00023136"/>
    </source>
</evidence>
<keyword evidence="6 8" id="KW-1133">Transmembrane helix</keyword>
<evidence type="ECO:0000256" key="8">
    <source>
        <dbReference type="SAM" id="Phobius"/>
    </source>
</evidence>
<dbReference type="Proteomes" id="UP000315283">
    <property type="component" value="Unassembled WGS sequence"/>
</dbReference>
<dbReference type="EMBL" id="SHBJ01000005">
    <property type="protein sequence ID" value="RZO28980.1"/>
    <property type="molecule type" value="Genomic_DNA"/>
</dbReference>
<feature type="transmembrane region" description="Helical" evidence="8">
    <location>
        <begin position="74"/>
        <end position="96"/>
    </location>
</feature>
<feature type="transmembrane region" description="Helical" evidence="8">
    <location>
        <begin position="242"/>
        <end position="266"/>
    </location>
</feature>
<comment type="subcellular location">
    <subcellularLocation>
        <location evidence="1">Cell membrane</location>
        <topology evidence="1">Multi-pass membrane protein</topology>
    </subcellularLocation>
</comment>
<keyword evidence="7 8" id="KW-0472">Membrane</keyword>
<feature type="transmembrane region" description="Helical" evidence="8">
    <location>
        <begin position="307"/>
        <end position="329"/>
    </location>
</feature>
<evidence type="ECO:0000256" key="4">
    <source>
        <dbReference type="ARBA" id="ARBA00022475"/>
    </source>
</evidence>
<dbReference type="Pfam" id="PF01594">
    <property type="entry name" value="AI-2E_transport"/>
    <property type="match status" value="1"/>
</dbReference>
<evidence type="ECO:0000313" key="9">
    <source>
        <dbReference type="EMBL" id="RZO28980.1"/>
    </source>
</evidence>
<accession>A0A520N673</accession>
<organism evidence="9 10">
    <name type="scientific">SAR86 cluster bacterium</name>
    <dbReference type="NCBI Taxonomy" id="2030880"/>
    <lineage>
        <taxon>Bacteria</taxon>
        <taxon>Pseudomonadati</taxon>
        <taxon>Pseudomonadota</taxon>
        <taxon>Gammaproteobacteria</taxon>
        <taxon>SAR86 cluster</taxon>
    </lineage>
</organism>